<reference evidence="12 13" key="1">
    <citation type="journal article" date="2015" name="Biotechnol. Bioeng.">
        <title>Genome sequence and phenotypic characterization of Caulobacter segnis.</title>
        <authorList>
            <person name="Patel S."/>
            <person name="Fletcher B."/>
            <person name="Scott D.C."/>
            <person name="Ely B."/>
        </authorList>
    </citation>
    <scope>NUCLEOTIDE SEQUENCE [LARGE SCALE GENOMIC DNA]</scope>
    <source>
        <strain evidence="12 13">ERI-2</strain>
    </source>
</reference>
<keyword evidence="5" id="KW-0125">Carotenoid biosynthesis</keyword>
<dbReference type="InterPro" id="IPR026461">
    <property type="entry name" value="Trfase_2_rSAM/seldom_assoc"/>
</dbReference>
<dbReference type="CDD" id="cd02522">
    <property type="entry name" value="GT_2_like_a"/>
    <property type="match status" value="1"/>
</dbReference>
<dbReference type="PANTHER" id="PTHR43646">
    <property type="entry name" value="GLYCOSYLTRANSFERASE"/>
    <property type="match status" value="1"/>
</dbReference>
<dbReference type="GO" id="GO:0016757">
    <property type="term" value="F:glycosyltransferase activity"/>
    <property type="evidence" value="ECO:0007669"/>
    <property type="project" value="UniProtKB-KW"/>
</dbReference>
<dbReference type="PATRIC" id="fig|1538.10.peg.1096"/>
<dbReference type="PANTHER" id="PTHR43646:SF2">
    <property type="entry name" value="GLYCOSYLTRANSFERASE 2-LIKE DOMAIN-CONTAINING PROTEIN"/>
    <property type="match status" value="1"/>
</dbReference>
<keyword evidence="3 12" id="KW-0328">Glycosyltransferase</keyword>
<gene>
    <name evidence="12" type="ORF">WY13_00598</name>
</gene>
<evidence type="ECO:0000256" key="10">
    <source>
        <dbReference type="ARBA" id="ARBA00040345"/>
    </source>
</evidence>
<dbReference type="SUPFAM" id="SSF53448">
    <property type="entry name" value="Nucleotide-diphospho-sugar transferases"/>
    <property type="match status" value="1"/>
</dbReference>
<dbReference type="Proteomes" id="UP000077407">
    <property type="component" value="Unassembled WGS sequence"/>
</dbReference>
<evidence type="ECO:0000256" key="3">
    <source>
        <dbReference type="ARBA" id="ARBA00022676"/>
    </source>
</evidence>
<protein>
    <recommendedName>
        <fullName evidence="10">4,4'-diaponeurosporenoate glycosyltransferase</fullName>
    </recommendedName>
</protein>
<proteinExistence type="inferred from homology"/>
<evidence type="ECO:0000256" key="5">
    <source>
        <dbReference type="ARBA" id="ARBA00022746"/>
    </source>
</evidence>
<dbReference type="AlphaFoldDB" id="A0A166S4X3"/>
<organism evidence="12 13">
    <name type="scientific">Clostridium ljungdahlii</name>
    <dbReference type="NCBI Taxonomy" id="1538"/>
    <lineage>
        <taxon>Bacteria</taxon>
        <taxon>Bacillati</taxon>
        <taxon>Bacillota</taxon>
        <taxon>Clostridia</taxon>
        <taxon>Eubacteriales</taxon>
        <taxon>Clostridiaceae</taxon>
        <taxon>Clostridium</taxon>
    </lineage>
</organism>
<evidence type="ECO:0000256" key="4">
    <source>
        <dbReference type="ARBA" id="ARBA00022679"/>
    </source>
</evidence>
<keyword evidence="4 12" id="KW-0808">Transferase</keyword>
<evidence type="ECO:0000313" key="13">
    <source>
        <dbReference type="Proteomes" id="UP000077407"/>
    </source>
</evidence>
<evidence type="ECO:0000256" key="1">
    <source>
        <dbReference type="ARBA" id="ARBA00004236"/>
    </source>
</evidence>
<evidence type="ECO:0000313" key="12">
    <source>
        <dbReference type="EMBL" id="OAA91633.1"/>
    </source>
</evidence>
<comment type="function">
    <text evidence="7">Catalyzes the glycosylation of 4,4'-diaponeurosporenoate, i.e. the esterification of glucose at the C1'' position with the carboxyl group of 4,4'-diaponeurosporenic acid, to form glycosyl-4,4'-diaponeurosporenoate. This is a step in the biosynthesis of staphyloxanthin, an orange pigment present in most staphylococci strains.</text>
</comment>
<evidence type="ECO:0000256" key="9">
    <source>
        <dbReference type="ARBA" id="ARBA00038120"/>
    </source>
</evidence>
<dbReference type="NCBIfam" id="TIGR04283">
    <property type="entry name" value="glyco_like_mftF"/>
    <property type="match status" value="1"/>
</dbReference>
<evidence type="ECO:0000256" key="6">
    <source>
        <dbReference type="ARBA" id="ARBA00023136"/>
    </source>
</evidence>
<dbReference type="Gene3D" id="3.90.550.10">
    <property type="entry name" value="Spore Coat Polysaccharide Biosynthesis Protein SpsA, Chain A"/>
    <property type="match status" value="1"/>
</dbReference>
<evidence type="ECO:0000256" key="2">
    <source>
        <dbReference type="ARBA" id="ARBA00022475"/>
    </source>
</evidence>
<evidence type="ECO:0000256" key="8">
    <source>
        <dbReference type="ARBA" id="ARBA00037904"/>
    </source>
</evidence>
<keyword evidence="6" id="KW-0472">Membrane</keyword>
<evidence type="ECO:0000256" key="7">
    <source>
        <dbReference type="ARBA" id="ARBA00037281"/>
    </source>
</evidence>
<dbReference type="EMBL" id="LITT01000005">
    <property type="protein sequence ID" value="OAA91633.1"/>
    <property type="molecule type" value="Genomic_DNA"/>
</dbReference>
<dbReference type="GO" id="GO:0016117">
    <property type="term" value="P:carotenoid biosynthetic process"/>
    <property type="evidence" value="ECO:0007669"/>
    <property type="project" value="UniProtKB-KW"/>
</dbReference>
<accession>A0A166S4X3</accession>
<dbReference type="InterPro" id="IPR029044">
    <property type="entry name" value="Nucleotide-diphossugar_trans"/>
</dbReference>
<evidence type="ECO:0000259" key="11">
    <source>
        <dbReference type="Pfam" id="PF00535"/>
    </source>
</evidence>
<keyword evidence="2" id="KW-1003">Cell membrane</keyword>
<comment type="caution">
    <text evidence="12">The sequence shown here is derived from an EMBL/GenBank/DDBJ whole genome shotgun (WGS) entry which is preliminary data.</text>
</comment>
<dbReference type="Pfam" id="PF00535">
    <property type="entry name" value="Glycos_transf_2"/>
    <property type="match status" value="1"/>
</dbReference>
<comment type="similarity">
    <text evidence="9">Belongs to the glycosyltransferase 2 family. CrtQ subfamily.</text>
</comment>
<name>A0A166S4X3_9CLOT</name>
<sequence length="231" mass="26228">MLMMVMIMVSIIIPVLNEEKNIEKSLIQFNRLKGDKEIIVVDGGSSDSTKQIADRFAKVVLSEKGRANQMNKGAAKARGDILWFVHLDSIVNEASIEKIQLAIDEKYVGGGFSLKFYDYDTLFMKYISTTSNLRAKYLGLYFGDQGIFVRRDVFEGVGGYPKQEIMEDWELSLLMKKMGKLKLINTTIGTSARRFKNGGQLKTHLLMHKIKLLYLLGTPTDKLAKIYKDVR</sequence>
<comment type="pathway">
    <text evidence="8">Carotenoid biosynthesis; staphyloxanthin biosynthesis; staphyloxanthin from farnesyl diphosphate: step 4/5.</text>
</comment>
<comment type="subcellular location">
    <subcellularLocation>
        <location evidence="1">Cell membrane</location>
    </subcellularLocation>
</comment>
<dbReference type="GO" id="GO:0005886">
    <property type="term" value="C:plasma membrane"/>
    <property type="evidence" value="ECO:0007669"/>
    <property type="project" value="UniProtKB-SubCell"/>
</dbReference>
<feature type="domain" description="Glycosyltransferase 2-like" evidence="11">
    <location>
        <begin position="10"/>
        <end position="154"/>
    </location>
</feature>
<dbReference type="InterPro" id="IPR001173">
    <property type="entry name" value="Glyco_trans_2-like"/>
</dbReference>